<dbReference type="Proteomes" id="UP000183954">
    <property type="component" value="Unassembled WGS sequence"/>
</dbReference>
<reference evidence="2" key="1">
    <citation type="submission" date="2016-11" db="EMBL/GenBank/DDBJ databases">
        <authorList>
            <person name="Varghese N."/>
            <person name="Submissions S."/>
        </authorList>
    </citation>
    <scope>NUCLEOTIDE SEQUENCE [LARGE SCALE GENOMIC DNA]</scope>
    <source>
        <strain evidence="2">DSM 15449</strain>
    </source>
</reference>
<keyword evidence="2" id="KW-1185">Reference proteome</keyword>
<dbReference type="AlphaFoldDB" id="A0A1M5ZRC6"/>
<protein>
    <submittedName>
        <fullName evidence="1">Uncharacterized protein</fullName>
    </submittedName>
</protein>
<evidence type="ECO:0000313" key="1">
    <source>
        <dbReference type="EMBL" id="SHI26751.1"/>
    </source>
</evidence>
<sequence length="190" mass="22134">MTKVQVGQLNFFDLGCVIAYSIVSEKDKGSDYLSRFTFIASDYELREIDLSGIIKGTVKELREMNLNPRPELSFNLDKLRDDVKAIFIPDGIDTGGLQISRCTNPPYGLEEYIKKRYIYWLGGSFGINWRNQLQEYLNTNIQEGKPIGLWSIWFGWSEFEEMFYKKIELSKINSCNFELLDQKDCCFIIE</sequence>
<accession>A0A1M5ZRC6</accession>
<gene>
    <name evidence="1" type="ORF">SAMN02746098_03558</name>
</gene>
<proteinExistence type="predicted"/>
<evidence type="ECO:0000313" key="2">
    <source>
        <dbReference type="Proteomes" id="UP000183954"/>
    </source>
</evidence>
<organism evidence="1 2">
    <name type="scientific">Desulfosporosinus lacus DSM 15449</name>
    <dbReference type="NCBI Taxonomy" id="1121420"/>
    <lineage>
        <taxon>Bacteria</taxon>
        <taxon>Bacillati</taxon>
        <taxon>Bacillota</taxon>
        <taxon>Clostridia</taxon>
        <taxon>Eubacteriales</taxon>
        <taxon>Desulfitobacteriaceae</taxon>
        <taxon>Desulfosporosinus</taxon>
    </lineage>
</organism>
<name>A0A1M5ZRC6_9FIRM</name>
<dbReference type="EMBL" id="FQXJ01000014">
    <property type="protein sequence ID" value="SHI26751.1"/>
    <property type="molecule type" value="Genomic_DNA"/>
</dbReference>